<dbReference type="SUPFAM" id="SSF52129">
    <property type="entry name" value="Caspase-like"/>
    <property type="match status" value="1"/>
</dbReference>
<feature type="domain" description="DUF4384" evidence="2">
    <location>
        <begin position="561"/>
        <end position="643"/>
    </location>
</feature>
<name>A0A433UXE5_9CYAN</name>
<comment type="caution">
    <text evidence="3">The sequence shown here is derived from an EMBL/GenBank/DDBJ whole genome shotgun (WGS) entry which is preliminary data.</text>
</comment>
<dbReference type="InterPro" id="IPR025493">
    <property type="entry name" value="DUF4384"/>
</dbReference>
<dbReference type="GO" id="GO:0006508">
    <property type="term" value="P:proteolysis"/>
    <property type="evidence" value="ECO:0007669"/>
    <property type="project" value="InterPro"/>
</dbReference>
<evidence type="ECO:0000259" key="2">
    <source>
        <dbReference type="Pfam" id="PF14326"/>
    </source>
</evidence>
<gene>
    <name evidence="3" type="ORF">DSM106972_081500</name>
</gene>
<dbReference type="InterPro" id="IPR050452">
    <property type="entry name" value="Metacaspase"/>
</dbReference>
<dbReference type="GO" id="GO:0005737">
    <property type="term" value="C:cytoplasm"/>
    <property type="evidence" value="ECO:0007669"/>
    <property type="project" value="TreeGrafter"/>
</dbReference>
<keyword evidence="4" id="KW-1185">Reference proteome</keyword>
<dbReference type="Pfam" id="PF00656">
    <property type="entry name" value="Peptidase_C14"/>
    <property type="match status" value="1"/>
</dbReference>
<dbReference type="Pfam" id="PF14326">
    <property type="entry name" value="DUF4384"/>
    <property type="match status" value="1"/>
</dbReference>
<proteinExistence type="predicted"/>
<accession>A0A433UXE5</accession>
<evidence type="ECO:0000313" key="4">
    <source>
        <dbReference type="Proteomes" id="UP000271624"/>
    </source>
</evidence>
<dbReference type="EMBL" id="RSCL01000029">
    <property type="protein sequence ID" value="RUS98521.1"/>
    <property type="molecule type" value="Genomic_DNA"/>
</dbReference>
<evidence type="ECO:0000313" key="3">
    <source>
        <dbReference type="EMBL" id="RUS98521.1"/>
    </source>
</evidence>
<feature type="domain" description="Peptidase C14 caspase" evidence="1">
    <location>
        <begin position="17"/>
        <end position="283"/>
    </location>
</feature>
<dbReference type="PIRSF" id="PIRSF007398">
    <property type="entry name" value="Sll0148_caspase"/>
    <property type="match status" value="1"/>
</dbReference>
<dbReference type="PANTHER" id="PTHR48104">
    <property type="entry name" value="METACASPASE-4"/>
    <property type="match status" value="1"/>
</dbReference>
<organism evidence="3 4">
    <name type="scientific">Dulcicalothrix desertica PCC 7102</name>
    <dbReference type="NCBI Taxonomy" id="232991"/>
    <lineage>
        <taxon>Bacteria</taxon>
        <taxon>Bacillati</taxon>
        <taxon>Cyanobacteriota</taxon>
        <taxon>Cyanophyceae</taxon>
        <taxon>Nostocales</taxon>
        <taxon>Calotrichaceae</taxon>
        <taxon>Dulcicalothrix</taxon>
    </lineage>
</organism>
<protein>
    <submittedName>
        <fullName evidence="3">Uncharacterized protein</fullName>
    </submittedName>
</protein>
<dbReference type="Proteomes" id="UP000271624">
    <property type="component" value="Unassembled WGS sequence"/>
</dbReference>
<dbReference type="AlphaFoldDB" id="A0A433UXE5"/>
<dbReference type="GO" id="GO:0004197">
    <property type="term" value="F:cysteine-type endopeptidase activity"/>
    <property type="evidence" value="ECO:0007669"/>
    <property type="project" value="InterPro"/>
</dbReference>
<reference evidence="3" key="1">
    <citation type="submission" date="2018-12" db="EMBL/GenBank/DDBJ databases">
        <authorList>
            <person name="Will S."/>
            <person name="Neumann-Schaal M."/>
            <person name="Henke P."/>
        </authorList>
    </citation>
    <scope>NUCLEOTIDE SEQUENCE</scope>
    <source>
        <strain evidence="3">PCC 7102</strain>
    </source>
</reference>
<dbReference type="Gene3D" id="3.40.50.1460">
    <property type="match status" value="1"/>
</dbReference>
<evidence type="ECO:0000259" key="1">
    <source>
        <dbReference type="Pfam" id="PF00656"/>
    </source>
</evidence>
<sequence>MQQGDKYTQALAQNRGRRFALLIGINAYTNGINPLNGCVNDVLLQKHLLIHRFGFNPKDIKILTDEQATRQNILTTFEGHLINQAKPGDTVVFHFSGHGSQVVDPDKDSPDGLNSTLVPIDSGYNASGGVVQDIMGHTLFLLMYALKTDNVTVVLDSCHSGGAKRGNFMIRSRDGGNKFQALPQEFVYQKQWLKRLNLSPQEFIKLRRQGIAKGVVIASAKRDQYAADAPFSDFHAGAFTYLFTQYLWQQTANQPVTKRLADVNRSTRILSRNSGIFQEPELEINKKNSNSSIYFTPFKTSYAEAVVTQVAGDKVEVWLGGIDIRTIEAFNKDSAFTVIDANGKEIGLVKLESRQGLMGKGKFLSAARGNYRLQPGTLLQERIRGIPVNLTLKIGLDDGFDSNGNNQAQQALKQVSRITPLPLRQQEIHYIFGRMTELRYKQLQKFKVVNLPAVGSLGLFLPSLDRIVPNSFGAAKESIPAAVQRLQPNFKSLLAARVVKQMVGNNNTSQLKVKASLNLADNKKVIVETLPTRGILKQTDGSINPKKAVNIRDGEVPKLLVGTQITFEVENHESVPIYVSILVIGSAGDMAIIFPNDWSASDDAALLIAKDKRLVPGIDDGFKLTVVKPFGITEALIIASVSPLRNSLKVLKEIASNKAKDRGPLTTSNDEFLTLTDKLLEDFDNGYRGGINVEEVQLTTGIRGADTKKIAAMTIAFEVVS</sequence>
<dbReference type="InterPro" id="IPR011189">
    <property type="entry name" value="UCP_caspase_lke"/>
</dbReference>
<dbReference type="InterPro" id="IPR029030">
    <property type="entry name" value="Caspase-like_dom_sf"/>
</dbReference>
<dbReference type="InterPro" id="IPR011600">
    <property type="entry name" value="Pept_C14_caspase"/>
</dbReference>
<reference evidence="3" key="2">
    <citation type="journal article" date="2019" name="Genome Biol. Evol.">
        <title>Day and night: Metabolic profiles and evolutionary relationships of six axenic non-marine cyanobacteria.</title>
        <authorList>
            <person name="Will S.E."/>
            <person name="Henke P."/>
            <person name="Boedeker C."/>
            <person name="Huang S."/>
            <person name="Brinkmann H."/>
            <person name="Rohde M."/>
            <person name="Jarek M."/>
            <person name="Friedl T."/>
            <person name="Seufert S."/>
            <person name="Schumacher M."/>
            <person name="Overmann J."/>
            <person name="Neumann-Schaal M."/>
            <person name="Petersen J."/>
        </authorList>
    </citation>
    <scope>NUCLEOTIDE SEQUENCE [LARGE SCALE GENOMIC DNA]</scope>
    <source>
        <strain evidence="3">PCC 7102</strain>
    </source>
</reference>
<dbReference type="PANTHER" id="PTHR48104:SF30">
    <property type="entry name" value="METACASPASE-1"/>
    <property type="match status" value="1"/>
</dbReference>